<name>A0ABQ2F1G7_9DEIO</name>
<dbReference type="InterPro" id="IPR036388">
    <property type="entry name" value="WH-like_DNA-bd_sf"/>
</dbReference>
<evidence type="ECO:0000313" key="1">
    <source>
        <dbReference type="EMBL" id="GGK40075.1"/>
    </source>
</evidence>
<proteinExistence type="predicted"/>
<accession>A0ABQ2F1G7</accession>
<comment type="caution">
    <text evidence="1">The sequence shown here is derived from an EMBL/GenBank/DDBJ whole genome shotgun (WGS) entry which is preliminary data.</text>
</comment>
<dbReference type="RefSeq" id="WP_189011498.1">
    <property type="nucleotide sequence ID" value="NZ_BMPP01000022.1"/>
</dbReference>
<sequence length="223" mass="25049">MSAPESPVTITDARAAAFLVNPCCRRFLEPFLDRECTVARAAAELGEDTNATLYRVKQMVRLGLLHAVREEPRRGRPVKIYRSVGARLFVPYTATPAVDLLEVLVQERHTHEKQFQTAMLEVMRRAHSEEGWGMLLYREGEGVYGYDTVSGQEPWHSLSPHEPAVLDYTLKTRPLTHTQAKALQRELLEVLARHSRAASGTDGAPYLVRLALAPLPPDPEVDR</sequence>
<reference evidence="2" key="1">
    <citation type="journal article" date="2019" name="Int. J. Syst. Evol. Microbiol.">
        <title>The Global Catalogue of Microorganisms (GCM) 10K type strain sequencing project: providing services to taxonomists for standard genome sequencing and annotation.</title>
        <authorList>
            <consortium name="The Broad Institute Genomics Platform"/>
            <consortium name="The Broad Institute Genome Sequencing Center for Infectious Disease"/>
            <person name="Wu L."/>
            <person name="Ma J."/>
        </authorList>
    </citation>
    <scope>NUCLEOTIDE SEQUENCE [LARGE SCALE GENOMIC DNA]</scope>
    <source>
        <strain evidence="2">JCM 30331</strain>
    </source>
</reference>
<dbReference type="SUPFAM" id="SSF46785">
    <property type="entry name" value="Winged helix' DNA-binding domain"/>
    <property type="match status" value="1"/>
</dbReference>
<gene>
    <name evidence="1" type="ORF">GCM10008955_37280</name>
</gene>
<evidence type="ECO:0008006" key="3">
    <source>
        <dbReference type="Google" id="ProtNLM"/>
    </source>
</evidence>
<dbReference type="Proteomes" id="UP000647587">
    <property type="component" value="Unassembled WGS sequence"/>
</dbReference>
<dbReference type="Gene3D" id="1.10.10.10">
    <property type="entry name" value="Winged helix-like DNA-binding domain superfamily/Winged helix DNA-binding domain"/>
    <property type="match status" value="1"/>
</dbReference>
<keyword evidence="2" id="KW-1185">Reference proteome</keyword>
<dbReference type="EMBL" id="BMPP01000022">
    <property type="protein sequence ID" value="GGK40075.1"/>
    <property type="molecule type" value="Genomic_DNA"/>
</dbReference>
<protein>
    <recommendedName>
        <fullName evidence="3">ArsR family transcriptional regulator</fullName>
    </recommendedName>
</protein>
<organism evidence="1 2">
    <name type="scientific">Deinococcus malanensis</name>
    <dbReference type="NCBI Taxonomy" id="1706855"/>
    <lineage>
        <taxon>Bacteria</taxon>
        <taxon>Thermotogati</taxon>
        <taxon>Deinococcota</taxon>
        <taxon>Deinococci</taxon>
        <taxon>Deinococcales</taxon>
        <taxon>Deinococcaceae</taxon>
        <taxon>Deinococcus</taxon>
    </lineage>
</organism>
<evidence type="ECO:0000313" key="2">
    <source>
        <dbReference type="Proteomes" id="UP000647587"/>
    </source>
</evidence>
<dbReference type="InterPro" id="IPR036390">
    <property type="entry name" value="WH_DNA-bd_sf"/>
</dbReference>